<dbReference type="Proteomes" id="UP000824540">
    <property type="component" value="Unassembled WGS sequence"/>
</dbReference>
<comment type="caution">
    <text evidence="1">The sequence shown here is derived from an EMBL/GenBank/DDBJ whole genome shotgun (WGS) entry which is preliminary data.</text>
</comment>
<organism evidence="1 2">
    <name type="scientific">Albula glossodonta</name>
    <name type="common">roundjaw bonefish</name>
    <dbReference type="NCBI Taxonomy" id="121402"/>
    <lineage>
        <taxon>Eukaryota</taxon>
        <taxon>Metazoa</taxon>
        <taxon>Chordata</taxon>
        <taxon>Craniata</taxon>
        <taxon>Vertebrata</taxon>
        <taxon>Euteleostomi</taxon>
        <taxon>Actinopterygii</taxon>
        <taxon>Neopterygii</taxon>
        <taxon>Teleostei</taxon>
        <taxon>Albuliformes</taxon>
        <taxon>Albulidae</taxon>
        <taxon>Albula</taxon>
    </lineage>
</organism>
<sequence>METLSQVNVMYSDSPPLGRILAGEGSEFWMLWSTPSMPQLLAAMIHLHRTLETREIISHVCQEQEGDWAWPGWHRARSPWGFESIVTATAMKQGEQCQLRHTVWKTGPYALGCAVNGMPSDR</sequence>
<accession>A0A8T2PIT8</accession>
<dbReference type="EMBL" id="JAFBMS010000005">
    <property type="protein sequence ID" value="KAG9352454.1"/>
    <property type="molecule type" value="Genomic_DNA"/>
</dbReference>
<gene>
    <name evidence="1" type="ORF">JZ751_020868</name>
</gene>
<keyword evidence="2" id="KW-1185">Reference proteome</keyword>
<name>A0A8T2PIT8_9TELE</name>
<evidence type="ECO:0000313" key="1">
    <source>
        <dbReference type="EMBL" id="KAG9352454.1"/>
    </source>
</evidence>
<proteinExistence type="predicted"/>
<dbReference type="AlphaFoldDB" id="A0A8T2PIT8"/>
<protein>
    <submittedName>
        <fullName evidence="1">Uncharacterized protein</fullName>
    </submittedName>
</protein>
<evidence type="ECO:0000313" key="2">
    <source>
        <dbReference type="Proteomes" id="UP000824540"/>
    </source>
</evidence>
<reference evidence="1" key="1">
    <citation type="thesis" date="2021" institute="BYU ScholarsArchive" country="Provo, UT, USA">
        <title>Applications of and Algorithms for Genome Assembly and Genomic Analyses with an Emphasis on Marine Teleosts.</title>
        <authorList>
            <person name="Pickett B.D."/>
        </authorList>
    </citation>
    <scope>NUCLEOTIDE SEQUENCE</scope>
    <source>
        <strain evidence="1">HI-2016</strain>
    </source>
</reference>
<feature type="non-terminal residue" evidence="1">
    <location>
        <position position="122"/>
    </location>
</feature>